<dbReference type="InterPro" id="IPR051158">
    <property type="entry name" value="Metallophosphoesterase_sf"/>
</dbReference>
<evidence type="ECO:0000313" key="3">
    <source>
        <dbReference type="Proteomes" id="UP001589799"/>
    </source>
</evidence>
<dbReference type="Gene3D" id="3.60.21.10">
    <property type="match status" value="1"/>
</dbReference>
<dbReference type="PANTHER" id="PTHR31302">
    <property type="entry name" value="TRANSMEMBRANE PROTEIN WITH METALLOPHOSPHOESTERASE DOMAIN-RELATED"/>
    <property type="match status" value="1"/>
</dbReference>
<keyword evidence="3" id="KW-1185">Reference proteome</keyword>
<evidence type="ECO:0000313" key="2">
    <source>
        <dbReference type="EMBL" id="MFC0342414.1"/>
    </source>
</evidence>
<dbReference type="EMBL" id="JBHLWE010000051">
    <property type="protein sequence ID" value="MFC0342414.1"/>
    <property type="molecule type" value="Genomic_DNA"/>
</dbReference>
<proteinExistence type="predicted"/>
<protein>
    <submittedName>
        <fullName evidence="2">Metallophosphoesterase</fullName>
    </submittedName>
</protein>
<organism evidence="2 3">
    <name type="scientific">Paracoccus niistensis</name>
    <dbReference type="NCBI Taxonomy" id="632935"/>
    <lineage>
        <taxon>Bacteria</taxon>
        <taxon>Pseudomonadati</taxon>
        <taxon>Pseudomonadota</taxon>
        <taxon>Alphaproteobacteria</taxon>
        <taxon>Rhodobacterales</taxon>
        <taxon>Paracoccaceae</taxon>
        <taxon>Paracoccus</taxon>
    </lineage>
</organism>
<name>A0ABV6I858_9RHOB</name>
<dbReference type="RefSeq" id="WP_377700022.1">
    <property type="nucleotide sequence ID" value="NZ_JBHLWE010000051.1"/>
</dbReference>
<dbReference type="Proteomes" id="UP001589799">
    <property type="component" value="Unassembled WGS sequence"/>
</dbReference>
<dbReference type="InterPro" id="IPR004843">
    <property type="entry name" value="Calcineurin-like_PHP"/>
</dbReference>
<accession>A0ABV6I858</accession>
<feature type="domain" description="Calcineurin-like phosphoesterase" evidence="1">
    <location>
        <begin position="55"/>
        <end position="284"/>
    </location>
</feature>
<evidence type="ECO:0000259" key="1">
    <source>
        <dbReference type="Pfam" id="PF00149"/>
    </source>
</evidence>
<dbReference type="Pfam" id="PF00149">
    <property type="entry name" value="Metallophos"/>
    <property type="match status" value="1"/>
</dbReference>
<dbReference type="PANTHER" id="PTHR31302:SF0">
    <property type="entry name" value="TRANSMEMBRANE PROTEIN WITH METALLOPHOSPHOESTERASE DOMAIN"/>
    <property type="match status" value="1"/>
</dbReference>
<gene>
    <name evidence="2" type="ORF">ACFFII_16780</name>
</gene>
<reference evidence="2 3" key="1">
    <citation type="submission" date="2024-09" db="EMBL/GenBank/DDBJ databases">
        <authorList>
            <person name="Sun Q."/>
            <person name="Mori K."/>
        </authorList>
    </citation>
    <scope>NUCLEOTIDE SEQUENCE [LARGE SCALE GENOMIC DNA]</scope>
    <source>
        <strain evidence="2 3">KCTC 22789</strain>
    </source>
</reference>
<dbReference type="InterPro" id="IPR029052">
    <property type="entry name" value="Metallo-depent_PP-like"/>
</dbReference>
<dbReference type="SUPFAM" id="SSF56300">
    <property type="entry name" value="Metallo-dependent phosphatases"/>
    <property type="match status" value="1"/>
</dbReference>
<sequence length="1086" mass="122465">MSGSTLIASVATKDWLAWQPQRSGLWPLSVLHSTFLLDQRACETEQKRPSSMEYSIVHLSDLHFKNDVENRFRIEKLREDLVKQRLGPKTITAFTGDLVQSGEQEQYDVLFDILLAPLIEADHHIAIVPGNHDIQRHLADKEAAARFLNDRASSYLFSGSSLILSPFGTNPDGPLANYRALEALFSPYIEQSFYGYVKQVGDVYIVGMNSTWLSHQRDGNDSDRGKLRVEPHILSEYVKNLPTEGFRVLLLHHPFDWLEEVTRDAVTSIAAENFDLVLYGHVHTADMTQLVRKKSGAGLIQSPPLRADWSKGTNGYAIIRCNTRSKASEITYRSYSKSQRLFVVGEDFAQGGTTYVKESDRQFFQKTPSLSALTQKFISGMPHDFVDWHRRNVRAKSNYIESFIIPQIQKVAYDDNEQWLEPAVPLSTLFEESSRDQFVIAPADSGLSTSAFLTLKGLAEKVADTGVLPVFFDAGEASVNKASILRSMVQTCLTHFTTSEMEHLAQSGSVRLIVDGLNLSNAEHFNNFRRTMKRFFPRVPITTFVRTEKVGQAISSADYPTMSPIEDDIYELGELGVQQIREVISMHRQNIKDDTIIDRLANHAIDSLSQINEPIFPSTVAVLVETLVQDHDFRPINKARLLDRYVECLLGRFELEDVREGTFSSHDKIEFLSFVARQILERDNGGLAHTEWQQVISDYETNYLIELPRGLLQEFEEKGLLVSEGGRITFRADYLFSYFVARQMKSDTVFAKSITTDEGLFKHHAEIVFYGELEGTDTGAVLDQIYKQVDRLEELLLEQYSRDGIDLTSEWLESTKDDPHEIVEAFQELAEFDSTDPDPEVADLRNNQRLANVLRRRGISRRREVSELEAKLLVAMKLYAQLIRNALHIPAPDKLRHLQKLYEAAEIWVGFMSAARSHIGSSPVTVAGGVRFINYGAAIDRAKSISDFKFNAPNSVSRILADSVKNPQLSVALRTVLPKLSEMGALFAREALLILPAKDNQQAYLDSIKASSDKTLLTASMRALKREYLSSGRNSDVRTHSAGIVDGIRKAVGDRALGDPNSLNKQRLLRDMKAAAAEKKRRSTRD</sequence>
<comment type="caution">
    <text evidence="2">The sequence shown here is derived from an EMBL/GenBank/DDBJ whole genome shotgun (WGS) entry which is preliminary data.</text>
</comment>